<dbReference type="GO" id="GO:0045053">
    <property type="term" value="P:protein retention in Golgi apparatus"/>
    <property type="evidence" value="ECO:0007669"/>
    <property type="project" value="TreeGrafter"/>
</dbReference>
<proteinExistence type="inferred from homology"/>
<dbReference type="GO" id="GO:0042147">
    <property type="term" value="P:retrograde transport, endosome to Golgi"/>
    <property type="evidence" value="ECO:0007669"/>
    <property type="project" value="TreeGrafter"/>
</dbReference>
<dbReference type="Gene3D" id="3.30.1520.10">
    <property type="entry name" value="Phox-like domain"/>
    <property type="match status" value="1"/>
</dbReference>
<evidence type="ECO:0000256" key="10">
    <source>
        <dbReference type="ARBA" id="ARBA00023136"/>
    </source>
</evidence>
<dbReference type="OrthoDB" id="271164at2759"/>
<dbReference type="GO" id="GO:0005768">
    <property type="term" value="C:endosome"/>
    <property type="evidence" value="ECO:0007669"/>
    <property type="project" value="TreeGrafter"/>
</dbReference>
<feature type="region of interest" description="Disordered" evidence="12">
    <location>
        <begin position="1"/>
        <end position="186"/>
    </location>
</feature>
<keyword evidence="8" id="KW-0653">Protein transport</keyword>
<dbReference type="Gene3D" id="1.20.1270.60">
    <property type="entry name" value="Arfaptin homology (AH) domain/BAR domain"/>
    <property type="match status" value="1"/>
</dbReference>
<comment type="similarity">
    <text evidence="4">Belongs to the sorting nexin family.</text>
</comment>
<dbReference type="SUPFAM" id="SSF64268">
    <property type="entry name" value="PX domain"/>
    <property type="match status" value="1"/>
</dbReference>
<name>A0A3N4IQY1_ASCIM</name>
<dbReference type="AlphaFoldDB" id="A0A3N4IQY1"/>
<protein>
    <submittedName>
        <fullName evidence="14">Vps5-domain-containing protein</fullName>
    </submittedName>
</protein>
<keyword evidence="9" id="KW-0333">Golgi apparatus</keyword>
<dbReference type="EMBL" id="ML119649">
    <property type="protein sequence ID" value="RPA86630.1"/>
    <property type="molecule type" value="Genomic_DNA"/>
</dbReference>
<feature type="compositionally biased region" description="Pro residues" evidence="12">
    <location>
        <begin position="173"/>
        <end position="184"/>
    </location>
</feature>
<dbReference type="SUPFAM" id="SSF103657">
    <property type="entry name" value="BAR/IMD domain-like"/>
    <property type="match status" value="1"/>
</dbReference>
<feature type="domain" description="PX" evidence="13">
    <location>
        <begin position="201"/>
        <end position="318"/>
    </location>
</feature>
<dbReference type="InterPro" id="IPR027267">
    <property type="entry name" value="AH/BAR_dom_sf"/>
</dbReference>
<evidence type="ECO:0000259" key="13">
    <source>
        <dbReference type="PROSITE" id="PS50195"/>
    </source>
</evidence>
<feature type="compositionally biased region" description="Gly residues" evidence="12">
    <location>
        <begin position="621"/>
        <end position="632"/>
    </location>
</feature>
<dbReference type="InterPro" id="IPR001683">
    <property type="entry name" value="PX_dom"/>
</dbReference>
<reference evidence="14 15" key="1">
    <citation type="journal article" date="2018" name="Nat. Ecol. Evol.">
        <title>Pezizomycetes genomes reveal the molecular basis of ectomycorrhizal truffle lifestyle.</title>
        <authorList>
            <person name="Murat C."/>
            <person name="Payen T."/>
            <person name="Noel B."/>
            <person name="Kuo A."/>
            <person name="Morin E."/>
            <person name="Chen J."/>
            <person name="Kohler A."/>
            <person name="Krizsan K."/>
            <person name="Balestrini R."/>
            <person name="Da Silva C."/>
            <person name="Montanini B."/>
            <person name="Hainaut M."/>
            <person name="Levati E."/>
            <person name="Barry K.W."/>
            <person name="Belfiori B."/>
            <person name="Cichocki N."/>
            <person name="Clum A."/>
            <person name="Dockter R.B."/>
            <person name="Fauchery L."/>
            <person name="Guy J."/>
            <person name="Iotti M."/>
            <person name="Le Tacon F."/>
            <person name="Lindquist E.A."/>
            <person name="Lipzen A."/>
            <person name="Malagnac F."/>
            <person name="Mello A."/>
            <person name="Molinier V."/>
            <person name="Miyauchi S."/>
            <person name="Poulain J."/>
            <person name="Riccioni C."/>
            <person name="Rubini A."/>
            <person name="Sitrit Y."/>
            <person name="Splivallo R."/>
            <person name="Traeger S."/>
            <person name="Wang M."/>
            <person name="Zifcakova L."/>
            <person name="Wipf D."/>
            <person name="Zambonelli A."/>
            <person name="Paolocci F."/>
            <person name="Nowrousian M."/>
            <person name="Ottonello S."/>
            <person name="Baldrian P."/>
            <person name="Spatafora J.W."/>
            <person name="Henrissat B."/>
            <person name="Nagy L.G."/>
            <person name="Aury J.M."/>
            <person name="Wincker P."/>
            <person name="Grigoriev I.V."/>
            <person name="Bonfante P."/>
            <person name="Martin F.M."/>
        </authorList>
    </citation>
    <scope>NUCLEOTIDE SEQUENCE [LARGE SCALE GENOMIC DNA]</scope>
    <source>
        <strain evidence="14 15">RN42</strain>
    </source>
</reference>
<dbReference type="FunFam" id="1.20.1270.60:FF:000022">
    <property type="entry name" value="Sorting nexin 3 protein"/>
    <property type="match status" value="1"/>
</dbReference>
<organism evidence="14 15">
    <name type="scientific">Ascobolus immersus RN42</name>
    <dbReference type="NCBI Taxonomy" id="1160509"/>
    <lineage>
        <taxon>Eukaryota</taxon>
        <taxon>Fungi</taxon>
        <taxon>Dikarya</taxon>
        <taxon>Ascomycota</taxon>
        <taxon>Pezizomycotina</taxon>
        <taxon>Pezizomycetes</taxon>
        <taxon>Pezizales</taxon>
        <taxon>Ascobolaceae</taxon>
        <taxon>Ascobolus</taxon>
    </lineage>
</organism>
<dbReference type="GO" id="GO:0005794">
    <property type="term" value="C:Golgi apparatus"/>
    <property type="evidence" value="ECO:0007669"/>
    <property type="project" value="UniProtKB-SubCell"/>
</dbReference>
<keyword evidence="6" id="KW-0963">Cytoplasm</keyword>
<dbReference type="Pfam" id="PF00787">
    <property type="entry name" value="PX"/>
    <property type="match status" value="1"/>
</dbReference>
<dbReference type="GO" id="GO:0015031">
    <property type="term" value="P:protein transport"/>
    <property type="evidence" value="ECO:0007669"/>
    <property type="project" value="UniProtKB-KW"/>
</dbReference>
<evidence type="ECO:0000256" key="4">
    <source>
        <dbReference type="ARBA" id="ARBA00010883"/>
    </source>
</evidence>
<dbReference type="FunFam" id="3.30.1520.10:FF:000013">
    <property type="entry name" value="Putative Sorting nexin 3"/>
    <property type="match status" value="1"/>
</dbReference>
<evidence type="ECO:0000256" key="6">
    <source>
        <dbReference type="ARBA" id="ARBA00022490"/>
    </source>
</evidence>
<feature type="coiled-coil region" evidence="11">
    <location>
        <begin position="488"/>
        <end position="515"/>
    </location>
</feature>
<comment type="subcellular location">
    <subcellularLocation>
        <location evidence="2">Cytoplasm</location>
    </subcellularLocation>
    <subcellularLocation>
        <location evidence="3">Golgi apparatus</location>
    </subcellularLocation>
    <subcellularLocation>
        <location evidence="1">Membrane</location>
        <topology evidence="1">Peripheral membrane protein</topology>
        <orientation evidence="1">Cytoplasmic side</orientation>
    </subcellularLocation>
</comment>
<dbReference type="GO" id="GO:0035091">
    <property type="term" value="F:phosphatidylinositol binding"/>
    <property type="evidence" value="ECO:0007669"/>
    <property type="project" value="InterPro"/>
</dbReference>
<dbReference type="GO" id="GO:0005829">
    <property type="term" value="C:cytosol"/>
    <property type="evidence" value="ECO:0007669"/>
    <property type="project" value="GOC"/>
</dbReference>
<feature type="compositionally biased region" description="Low complexity" evidence="12">
    <location>
        <begin position="52"/>
        <end position="77"/>
    </location>
</feature>
<evidence type="ECO:0000256" key="1">
    <source>
        <dbReference type="ARBA" id="ARBA00004287"/>
    </source>
</evidence>
<feature type="region of interest" description="Disordered" evidence="12">
    <location>
        <begin position="572"/>
        <end position="642"/>
    </location>
</feature>
<evidence type="ECO:0000256" key="12">
    <source>
        <dbReference type="SAM" id="MobiDB-lite"/>
    </source>
</evidence>
<evidence type="ECO:0000256" key="11">
    <source>
        <dbReference type="SAM" id="Coils"/>
    </source>
</evidence>
<dbReference type="PANTHER" id="PTHR10555:SF170">
    <property type="entry name" value="FI18122P1"/>
    <property type="match status" value="1"/>
</dbReference>
<evidence type="ECO:0000256" key="8">
    <source>
        <dbReference type="ARBA" id="ARBA00022927"/>
    </source>
</evidence>
<dbReference type="InterPro" id="IPR036871">
    <property type="entry name" value="PX_dom_sf"/>
</dbReference>
<dbReference type="STRING" id="1160509.A0A3N4IQY1"/>
<dbReference type="PROSITE" id="PS50195">
    <property type="entry name" value="PX"/>
    <property type="match status" value="1"/>
</dbReference>
<evidence type="ECO:0000256" key="7">
    <source>
        <dbReference type="ARBA" id="ARBA00022553"/>
    </source>
</evidence>
<evidence type="ECO:0000313" key="14">
    <source>
        <dbReference type="EMBL" id="RPA86630.1"/>
    </source>
</evidence>
<keyword evidence="15" id="KW-1185">Reference proteome</keyword>
<dbReference type="Pfam" id="PF09325">
    <property type="entry name" value="Vps5"/>
    <property type="match status" value="1"/>
</dbReference>
<dbReference type="PANTHER" id="PTHR10555">
    <property type="entry name" value="SORTING NEXIN"/>
    <property type="match status" value="1"/>
</dbReference>
<dbReference type="InterPro" id="IPR015404">
    <property type="entry name" value="Vps5_C"/>
</dbReference>
<keyword evidence="10" id="KW-0472">Membrane</keyword>
<keyword evidence="11" id="KW-0175">Coiled coil</keyword>
<evidence type="ECO:0000313" key="15">
    <source>
        <dbReference type="Proteomes" id="UP000275078"/>
    </source>
</evidence>
<sequence>MSGLGDSLDFNENGGSPWDDVRPSQPTSTPAINFPDTVEGEEDAKNDPLNAETTEAPSETPATPTPKPTTTAPTKSSISRSRTPRRAVGQVARFEAVEDDPLGPLGDNFDNGPETSTRNDQPPEPPRKEVSPRSARIGPMSSGTRRIGDMLESVTLDDDVDEDELGGRRGGPRNPPPVALPGPTPQRAIPASVPVEEAAKVSFDIAVGDPHKVGDLTSAHIVYSVRTKTTSKAYRQPEFQVTRRYSDFLWLYNALHSNNPGIIIPPPPEKQAVGRFDNNFVESRRAALERMLNRIASHPTLQQDADLKLFLESETFNVDIKHKEKNTNPLATESKGFFGNAFSGVGPKFIETDEWFHDRRSHLDLLETQLKGLVKALDTVVKQRMSLSEAAADFSSSLHSLSGVELSPTLTSALESLSYLQTRIKELYERQAQQDILTLGIALDEYIRIISSAKLAFTQRQKAFNNWHAADSELTKKRASQEKLMKQGKTQQDRLNQVAADVQEAERKMHQARLLFDDVGRLLRGELERFDKEKVEDFKSAVETYLESAVEAQKELIEIWETFLMQLDQEEEAARAAEGDQSIQDVASDDDDDTTTTTSHAESSVTRQQKEQQEEQQAGFGAVGENGNGNGNGQFPDEITAH</sequence>
<keyword evidence="7" id="KW-0597">Phosphoprotein</keyword>
<evidence type="ECO:0000256" key="3">
    <source>
        <dbReference type="ARBA" id="ARBA00004555"/>
    </source>
</evidence>
<evidence type="ECO:0000256" key="5">
    <source>
        <dbReference type="ARBA" id="ARBA00022448"/>
    </source>
</evidence>
<keyword evidence="5" id="KW-0813">Transport</keyword>
<dbReference type="InterPro" id="IPR035803">
    <property type="entry name" value="BAR_Vps5"/>
</dbReference>
<dbReference type="SMART" id="SM00312">
    <property type="entry name" value="PX"/>
    <property type="match status" value="1"/>
</dbReference>
<dbReference type="Proteomes" id="UP000275078">
    <property type="component" value="Unassembled WGS sequence"/>
</dbReference>
<evidence type="ECO:0000256" key="9">
    <source>
        <dbReference type="ARBA" id="ARBA00023034"/>
    </source>
</evidence>
<dbReference type="CDD" id="cd07627">
    <property type="entry name" value="BAR_Vps5p"/>
    <property type="match status" value="1"/>
</dbReference>
<feature type="compositionally biased region" description="Acidic residues" evidence="12">
    <location>
        <begin position="155"/>
        <end position="164"/>
    </location>
</feature>
<dbReference type="GO" id="GO:0030904">
    <property type="term" value="C:retromer complex"/>
    <property type="evidence" value="ECO:0007669"/>
    <property type="project" value="UniProtKB-ARBA"/>
</dbReference>
<evidence type="ECO:0000256" key="2">
    <source>
        <dbReference type="ARBA" id="ARBA00004496"/>
    </source>
</evidence>
<gene>
    <name evidence="14" type="ORF">BJ508DRAFT_411280</name>
</gene>
<accession>A0A3N4IQY1</accession>